<comment type="caution">
    <text evidence="1">The sequence shown here is derived from an EMBL/GenBank/DDBJ whole genome shotgun (WGS) entry which is preliminary data.</text>
</comment>
<protein>
    <submittedName>
        <fullName evidence="1">tRNA (Guanine-N(7)-)-methyltransferase</fullName>
    </submittedName>
</protein>
<gene>
    <name evidence="1" type="ORF">STAS_31528</name>
</gene>
<proteinExistence type="predicted"/>
<sequence>MAVQNMSTTKPARRLGFVWLPVSINFDTASLTGPCWLVTKRSTNNLGDSVDVAKPDSSGGRWTKWIRESGEVFSGDEPVLVSIGSFMRMMATERRGSRDTRSSASWTAAAWWLRTGNGMKTRVAF</sequence>
<evidence type="ECO:0000313" key="1">
    <source>
        <dbReference type="EMBL" id="GER53988.1"/>
    </source>
</evidence>
<evidence type="ECO:0000313" key="2">
    <source>
        <dbReference type="Proteomes" id="UP000325081"/>
    </source>
</evidence>
<dbReference type="EMBL" id="BKCP01010848">
    <property type="protein sequence ID" value="GER53988.1"/>
    <property type="molecule type" value="Genomic_DNA"/>
</dbReference>
<dbReference type="AlphaFoldDB" id="A0A5A7R961"/>
<dbReference type="Proteomes" id="UP000325081">
    <property type="component" value="Unassembled WGS sequence"/>
</dbReference>
<name>A0A5A7R961_STRAF</name>
<keyword evidence="2" id="KW-1185">Reference proteome</keyword>
<keyword evidence="1" id="KW-0808">Transferase</keyword>
<dbReference type="GO" id="GO:0032259">
    <property type="term" value="P:methylation"/>
    <property type="evidence" value="ECO:0007669"/>
    <property type="project" value="UniProtKB-KW"/>
</dbReference>
<organism evidence="1 2">
    <name type="scientific">Striga asiatica</name>
    <name type="common">Asiatic witchweed</name>
    <name type="synonym">Buchnera asiatica</name>
    <dbReference type="NCBI Taxonomy" id="4170"/>
    <lineage>
        <taxon>Eukaryota</taxon>
        <taxon>Viridiplantae</taxon>
        <taxon>Streptophyta</taxon>
        <taxon>Embryophyta</taxon>
        <taxon>Tracheophyta</taxon>
        <taxon>Spermatophyta</taxon>
        <taxon>Magnoliopsida</taxon>
        <taxon>eudicotyledons</taxon>
        <taxon>Gunneridae</taxon>
        <taxon>Pentapetalae</taxon>
        <taxon>asterids</taxon>
        <taxon>lamiids</taxon>
        <taxon>Lamiales</taxon>
        <taxon>Orobanchaceae</taxon>
        <taxon>Buchnereae</taxon>
        <taxon>Striga</taxon>
    </lineage>
</organism>
<accession>A0A5A7R961</accession>
<reference evidence="2" key="1">
    <citation type="journal article" date="2019" name="Curr. Biol.">
        <title>Genome Sequence of Striga asiatica Provides Insight into the Evolution of Plant Parasitism.</title>
        <authorList>
            <person name="Yoshida S."/>
            <person name="Kim S."/>
            <person name="Wafula E.K."/>
            <person name="Tanskanen J."/>
            <person name="Kim Y.M."/>
            <person name="Honaas L."/>
            <person name="Yang Z."/>
            <person name="Spallek T."/>
            <person name="Conn C.E."/>
            <person name="Ichihashi Y."/>
            <person name="Cheong K."/>
            <person name="Cui S."/>
            <person name="Der J.P."/>
            <person name="Gundlach H."/>
            <person name="Jiao Y."/>
            <person name="Hori C."/>
            <person name="Ishida J.K."/>
            <person name="Kasahara H."/>
            <person name="Kiba T."/>
            <person name="Kim M.S."/>
            <person name="Koo N."/>
            <person name="Laohavisit A."/>
            <person name="Lee Y.H."/>
            <person name="Lumba S."/>
            <person name="McCourt P."/>
            <person name="Mortimer J.C."/>
            <person name="Mutuku J.M."/>
            <person name="Nomura T."/>
            <person name="Sasaki-Sekimoto Y."/>
            <person name="Seto Y."/>
            <person name="Wang Y."/>
            <person name="Wakatake T."/>
            <person name="Sakakibara H."/>
            <person name="Demura T."/>
            <person name="Yamaguchi S."/>
            <person name="Yoneyama K."/>
            <person name="Manabe R.I."/>
            <person name="Nelson D.C."/>
            <person name="Schulman A.H."/>
            <person name="Timko M.P."/>
            <person name="dePamphilis C.W."/>
            <person name="Choi D."/>
            <person name="Shirasu K."/>
        </authorList>
    </citation>
    <scope>NUCLEOTIDE SEQUENCE [LARGE SCALE GENOMIC DNA]</scope>
    <source>
        <strain evidence="2">cv. UVA1</strain>
    </source>
</reference>
<dbReference type="GO" id="GO:0008168">
    <property type="term" value="F:methyltransferase activity"/>
    <property type="evidence" value="ECO:0007669"/>
    <property type="project" value="UniProtKB-KW"/>
</dbReference>
<keyword evidence="1" id="KW-0489">Methyltransferase</keyword>